<keyword evidence="6 7" id="KW-0472">Membrane</keyword>
<organism evidence="9 10">
    <name type="scientific">Anaerovibrio slackiae</name>
    <dbReference type="NCBI Taxonomy" id="2652309"/>
    <lineage>
        <taxon>Bacteria</taxon>
        <taxon>Bacillati</taxon>
        <taxon>Bacillota</taxon>
        <taxon>Negativicutes</taxon>
        <taxon>Selenomonadales</taxon>
        <taxon>Selenomonadaceae</taxon>
        <taxon>Anaerovibrio</taxon>
    </lineage>
</organism>
<feature type="transmembrane region" description="Helical" evidence="7">
    <location>
        <begin position="179"/>
        <end position="201"/>
    </location>
</feature>
<gene>
    <name evidence="9" type="ORF">FYJ84_07110</name>
</gene>
<evidence type="ECO:0000313" key="9">
    <source>
        <dbReference type="EMBL" id="MSU08750.1"/>
    </source>
</evidence>
<evidence type="ECO:0000313" key="10">
    <source>
        <dbReference type="Proteomes" id="UP000433181"/>
    </source>
</evidence>
<keyword evidence="3" id="KW-1003">Cell membrane</keyword>
<dbReference type="PANTHER" id="PTHR32322:SF18">
    <property type="entry name" value="S-ADENOSYLMETHIONINE_S-ADENOSYLHOMOCYSTEINE TRANSPORTER"/>
    <property type="match status" value="1"/>
</dbReference>
<dbReference type="SUPFAM" id="SSF103481">
    <property type="entry name" value="Multidrug resistance efflux transporter EmrE"/>
    <property type="match status" value="2"/>
</dbReference>
<dbReference type="EMBL" id="VUNR01000011">
    <property type="protein sequence ID" value="MSU08750.1"/>
    <property type="molecule type" value="Genomic_DNA"/>
</dbReference>
<sequence>MSKTMKGAICLSLAGTIWGGLFLAVRLVVGAVEAVPLVWMRYILAFFALYALGCYRHVSWKIDRKDWKLLALVGLIGQTLSIVTQESGTLLTSAQTGSTITAATPAFMVLFGWWILKERLTFGRIMSVVLATIGVLMIVYDPDNFQVNLLGGFFLFVAAWTWALMAVFLKLLDRYSPIVLTFYGLLVALVCLAPYSVWWLATQADYSLLLTPQVLLSIGYMGIISTTGGFVLWNEGLLYMDASTAGLFMFWQPIVGTFLGWLLLGEPVTLWFWLGALLIVVGVVMAMGRPKKA</sequence>
<feature type="transmembrane region" description="Helical" evidence="7">
    <location>
        <begin position="213"/>
        <end position="233"/>
    </location>
</feature>
<feature type="transmembrane region" description="Helical" evidence="7">
    <location>
        <begin position="270"/>
        <end position="288"/>
    </location>
</feature>
<evidence type="ECO:0000256" key="7">
    <source>
        <dbReference type="SAM" id="Phobius"/>
    </source>
</evidence>
<evidence type="ECO:0000256" key="2">
    <source>
        <dbReference type="ARBA" id="ARBA00007362"/>
    </source>
</evidence>
<feature type="transmembrane region" description="Helical" evidence="7">
    <location>
        <begin position="122"/>
        <end position="140"/>
    </location>
</feature>
<keyword evidence="5 7" id="KW-1133">Transmembrane helix</keyword>
<dbReference type="AlphaFoldDB" id="A0A6I2UGQ2"/>
<keyword evidence="10" id="KW-1185">Reference proteome</keyword>
<dbReference type="InterPro" id="IPR050638">
    <property type="entry name" value="AA-Vitamin_Transporters"/>
</dbReference>
<proteinExistence type="inferred from homology"/>
<feature type="transmembrane region" description="Helical" evidence="7">
    <location>
        <begin position="96"/>
        <end position="115"/>
    </location>
</feature>
<evidence type="ECO:0000256" key="4">
    <source>
        <dbReference type="ARBA" id="ARBA00022692"/>
    </source>
</evidence>
<feature type="domain" description="EamA" evidence="8">
    <location>
        <begin position="6"/>
        <end position="139"/>
    </location>
</feature>
<dbReference type="Gene3D" id="1.10.3730.20">
    <property type="match status" value="1"/>
</dbReference>
<evidence type="ECO:0000256" key="1">
    <source>
        <dbReference type="ARBA" id="ARBA00004651"/>
    </source>
</evidence>
<comment type="subcellular location">
    <subcellularLocation>
        <location evidence="1">Cell membrane</location>
        <topology evidence="1">Multi-pass membrane protein</topology>
    </subcellularLocation>
</comment>
<keyword evidence="4 7" id="KW-0812">Transmembrane</keyword>
<feature type="transmembrane region" description="Helical" evidence="7">
    <location>
        <begin position="245"/>
        <end position="264"/>
    </location>
</feature>
<evidence type="ECO:0000259" key="8">
    <source>
        <dbReference type="Pfam" id="PF00892"/>
    </source>
</evidence>
<name>A0A6I2UGQ2_9FIRM</name>
<dbReference type="InterPro" id="IPR000620">
    <property type="entry name" value="EamA_dom"/>
</dbReference>
<accession>A0A6I2UGQ2</accession>
<comment type="caution">
    <text evidence="9">The sequence shown here is derived from an EMBL/GenBank/DDBJ whole genome shotgun (WGS) entry which is preliminary data.</text>
</comment>
<feature type="domain" description="EamA" evidence="8">
    <location>
        <begin position="150"/>
        <end position="286"/>
    </location>
</feature>
<protein>
    <submittedName>
        <fullName evidence="9">DMT family transporter</fullName>
    </submittedName>
</protein>
<feature type="transmembrane region" description="Helical" evidence="7">
    <location>
        <begin position="34"/>
        <end position="55"/>
    </location>
</feature>
<feature type="transmembrane region" description="Helical" evidence="7">
    <location>
        <begin position="67"/>
        <end position="84"/>
    </location>
</feature>
<dbReference type="Proteomes" id="UP000433181">
    <property type="component" value="Unassembled WGS sequence"/>
</dbReference>
<dbReference type="PANTHER" id="PTHR32322">
    <property type="entry name" value="INNER MEMBRANE TRANSPORTER"/>
    <property type="match status" value="1"/>
</dbReference>
<dbReference type="GO" id="GO:0005886">
    <property type="term" value="C:plasma membrane"/>
    <property type="evidence" value="ECO:0007669"/>
    <property type="project" value="UniProtKB-SubCell"/>
</dbReference>
<evidence type="ECO:0000256" key="3">
    <source>
        <dbReference type="ARBA" id="ARBA00022475"/>
    </source>
</evidence>
<evidence type="ECO:0000256" key="5">
    <source>
        <dbReference type="ARBA" id="ARBA00022989"/>
    </source>
</evidence>
<reference evidence="9 10" key="1">
    <citation type="submission" date="2019-08" db="EMBL/GenBank/DDBJ databases">
        <title>In-depth cultivation of the pig gut microbiome towards novel bacterial diversity and tailored functional studies.</title>
        <authorList>
            <person name="Wylensek D."/>
            <person name="Hitch T.C.A."/>
            <person name="Clavel T."/>
        </authorList>
    </citation>
    <scope>NUCLEOTIDE SEQUENCE [LARGE SCALE GENOMIC DNA]</scope>
    <source>
        <strain evidence="9 10">WCA-693-APC-5D-A</strain>
    </source>
</reference>
<dbReference type="Pfam" id="PF00892">
    <property type="entry name" value="EamA"/>
    <property type="match status" value="2"/>
</dbReference>
<dbReference type="InterPro" id="IPR037185">
    <property type="entry name" value="EmrE-like"/>
</dbReference>
<comment type="similarity">
    <text evidence="2">Belongs to the EamA transporter family.</text>
</comment>
<evidence type="ECO:0000256" key="6">
    <source>
        <dbReference type="ARBA" id="ARBA00023136"/>
    </source>
</evidence>
<feature type="transmembrane region" description="Helical" evidence="7">
    <location>
        <begin position="152"/>
        <end position="172"/>
    </location>
</feature>